<evidence type="ECO:0000256" key="1">
    <source>
        <dbReference type="ARBA" id="ARBA00006484"/>
    </source>
</evidence>
<comment type="similarity">
    <text evidence="1 3">Belongs to the short-chain dehydrogenases/reductases (SDR) family.</text>
</comment>
<comment type="caution">
    <text evidence="4">The sequence shown here is derived from an EMBL/GenBank/DDBJ whole genome shotgun (WGS) entry which is preliminary data.</text>
</comment>
<evidence type="ECO:0000256" key="3">
    <source>
        <dbReference type="RuleBase" id="RU000363"/>
    </source>
</evidence>
<dbReference type="InterPro" id="IPR036291">
    <property type="entry name" value="NAD(P)-bd_dom_sf"/>
</dbReference>
<dbReference type="EMBL" id="MRCB01000003">
    <property type="protein sequence ID" value="OKH25592.1"/>
    <property type="molecule type" value="Genomic_DNA"/>
</dbReference>
<dbReference type="Pfam" id="PF00106">
    <property type="entry name" value="adh_short"/>
    <property type="match status" value="1"/>
</dbReference>
<organism evidence="4 5">
    <name type="scientific">Hydrococcus rivularis NIES-593</name>
    <dbReference type="NCBI Taxonomy" id="1921803"/>
    <lineage>
        <taxon>Bacteria</taxon>
        <taxon>Bacillati</taxon>
        <taxon>Cyanobacteriota</taxon>
        <taxon>Cyanophyceae</taxon>
        <taxon>Pleurocapsales</taxon>
        <taxon>Hydrococcaceae</taxon>
        <taxon>Hydrococcus</taxon>
    </lineage>
</organism>
<dbReference type="PIRSF" id="PIRSF000126">
    <property type="entry name" value="11-beta-HSD1"/>
    <property type="match status" value="1"/>
</dbReference>
<dbReference type="GO" id="GO:0016491">
    <property type="term" value="F:oxidoreductase activity"/>
    <property type="evidence" value="ECO:0007669"/>
    <property type="project" value="UniProtKB-KW"/>
</dbReference>
<proteinExistence type="inferred from homology"/>
<accession>A0A1U7HPS9</accession>
<dbReference type="Proteomes" id="UP000186868">
    <property type="component" value="Unassembled WGS sequence"/>
</dbReference>
<reference evidence="4 5" key="1">
    <citation type="submission" date="2016-11" db="EMBL/GenBank/DDBJ databases">
        <title>Draft Genome Sequences of Nine Cyanobacterial Strains from Diverse Habitats.</title>
        <authorList>
            <person name="Zhu T."/>
            <person name="Hou S."/>
            <person name="Lu X."/>
            <person name="Hess W.R."/>
        </authorList>
    </citation>
    <scope>NUCLEOTIDE SEQUENCE [LARGE SCALE GENOMIC DNA]</scope>
    <source>
        <strain evidence="4 5">NIES-593</strain>
    </source>
</reference>
<evidence type="ECO:0000313" key="4">
    <source>
        <dbReference type="EMBL" id="OKH25592.1"/>
    </source>
</evidence>
<sequence length="259" mass="28024">MKTALITGASSGIGAAFARELAARKTDVVLVARSEEKLAQLAKQLQEQFQVRSEVIVQDLTAPGATQSVADAISEKGLTIDLLINNAGFGDYGAFVDTDLQRQVEMIQLNITTLVELTYRFLPGMKQRGSGGVINVSSIAGFQPLPYLSVYAATKAFVLNFSEALWAENQGTGVRILALCPGATESEFFKVAKFPSSFAGKNGNRYTPAEEVVRDALKALEQNQSHIVTGGVGNKLMVNLSRFFPRDWLVSAVEKQFRG</sequence>
<protein>
    <submittedName>
        <fullName evidence="4">Oxidoreductase</fullName>
    </submittedName>
</protein>
<evidence type="ECO:0000313" key="5">
    <source>
        <dbReference type="Proteomes" id="UP000186868"/>
    </source>
</evidence>
<evidence type="ECO:0000256" key="2">
    <source>
        <dbReference type="ARBA" id="ARBA00023002"/>
    </source>
</evidence>
<dbReference type="OrthoDB" id="9808814at2"/>
<dbReference type="PANTHER" id="PTHR44196:SF2">
    <property type="entry name" value="SHORT-CHAIN DEHYDROGENASE-RELATED"/>
    <property type="match status" value="1"/>
</dbReference>
<gene>
    <name evidence="4" type="ORF">NIES593_04455</name>
</gene>
<dbReference type="PRINTS" id="PR00081">
    <property type="entry name" value="GDHRDH"/>
</dbReference>
<dbReference type="InterPro" id="IPR002347">
    <property type="entry name" value="SDR_fam"/>
</dbReference>
<dbReference type="GO" id="GO:0016020">
    <property type="term" value="C:membrane"/>
    <property type="evidence" value="ECO:0007669"/>
    <property type="project" value="TreeGrafter"/>
</dbReference>
<keyword evidence="2" id="KW-0560">Oxidoreductase</keyword>
<dbReference type="PRINTS" id="PR00080">
    <property type="entry name" value="SDRFAMILY"/>
</dbReference>
<dbReference type="AlphaFoldDB" id="A0A1U7HPS9"/>
<dbReference type="STRING" id="1921803.NIES593_04455"/>
<name>A0A1U7HPS9_9CYAN</name>
<keyword evidence="5" id="KW-1185">Reference proteome</keyword>
<dbReference type="RefSeq" id="WP_073598435.1">
    <property type="nucleotide sequence ID" value="NZ_MRCB01000003.1"/>
</dbReference>
<dbReference type="SUPFAM" id="SSF51735">
    <property type="entry name" value="NAD(P)-binding Rossmann-fold domains"/>
    <property type="match status" value="1"/>
</dbReference>
<dbReference type="Gene3D" id="3.40.50.720">
    <property type="entry name" value="NAD(P)-binding Rossmann-like Domain"/>
    <property type="match status" value="1"/>
</dbReference>
<dbReference type="PANTHER" id="PTHR44196">
    <property type="entry name" value="DEHYDROGENASE/REDUCTASE SDR FAMILY MEMBER 7B"/>
    <property type="match status" value="1"/>
</dbReference>